<reference evidence="3 4" key="1">
    <citation type="journal article" date="2011" name="Proc. Natl. Acad. Sci. U.S.A.">
        <title>Genetic diversity and population structure of the endangered marsupial Sarcophilus harrisii (Tasmanian devil).</title>
        <authorList>
            <person name="Miller W."/>
            <person name="Hayes V.M."/>
            <person name="Ratan A."/>
            <person name="Petersen D.C."/>
            <person name="Wittekindt N.E."/>
            <person name="Miller J."/>
            <person name="Walenz B."/>
            <person name="Knight J."/>
            <person name="Qi J."/>
            <person name="Zhao F."/>
            <person name="Wang Q."/>
            <person name="Bedoya-Reina O.C."/>
            <person name="Katiyar N."/>
            <person name="Tomsho L.P."/>
            <person name="Kasson L.M."/>
            <person name="Hardie R.A."/>
            <person name="Woodbridge P."/>
            <person name="Tindall E.A."/>
            <person name="Bertelsen M.F."/>
            <person name="Dixon D."/>
            <person name="Pyecroft S."/>
            <person name="Helgen K.M."/>
            <person name="Lesk A.M."/>
            <person name="Pringle T.H."/>
            <person name="Patterson N."/>
            <person name="Zhang Y."/>
            <person name="Kreiss A."/>
            <person name="Woods G.M."/>
            <person name="Jones M.E."/>
            <person name="Schuster S.C."/>
        </authorList>
    </citation>
    <scope>NUCLEOTIDE SEQUENCE [LARGE SCALE GENOMIC DNA]</scope>
</reference>
<accession>A0A7N4P9Y9</accession>
<keyword evidence="1" id="KW-0732">Signal</keyword>
<evidence type="ECO:0000313" key="4">
    <source>
        <dbReference type="Proteomes" id="UP000007648"/>
    </source>
</evidence>
<dbReference type="GeneTree" id="ENSGT00940000154650"/>
<dbReference type="SMART" id="SM00349">
    <property type="entry name" value="KRAB"/>
    <property type="match status" value="1"/>
</dbReference>
<dbReference type="Proteomes" id="UP000007648">
    <property type="component" value="Unassembled WGS sequence"/>
</dbReference>
<dbReference type="PANTHER" id="PTHR23232:SF168">
    <property type="entry name" value="KRAB DOMAIN-CONTAINING PROTEIN"/>
    <property type="match status" value="1"/>
</dbReference>
<dbReference type="PANTHER" id="PTHR23232">
    <property type="entry name" value="KRAB DOMAIN C2H2 ZINC FINGER"/>
    <property type="match status" value="1"/>
</dbReference>
<dbReference type="AlphaFoldDB" id="A0A7N4P9Y9"/>
<protein>
    <recommendedName>
        <fullName evidence="2">KRAB domain-containing protein</fullName>
    </recommendedName>
</protein>
<dbReference type="InterPro" id="IPR036051">
    <property type="entry name" value="KRAB_dom_sf"/>
</dbReference>
<keyword evidence="4" id="KW-1185">Reference proteome</keyword>
<dbReference type="Ensembl" id="ENSSHAT00000047612.1">
    <property type="protein sequence ID" value="ENSSHAP00000034766.1"/>
    <property type="gene ID" value="ENSSHAG00000020881.1"/>
</dbReference>
<proteinExistence type="predicted"/>
<dbReference type="InterPro" id="IPR001909">
    <property type="entry name" value="KRAB"/>
</dbReference>
<reference evidence="3" key="2">
    <citation type="submission" date="2025-08" db="UniProtKB">
        <authorList>
            <consortium name="Ensembl"/>
        </authorList>
    </citation>
    <scope>IDENTIFICATION</scope>
</reference>
<dbReference type="Gene3D" id="6.10.140.140">
    <property type="match status" value="1"/>
</dbReference>
<feature type="chain" id="PRO_5029734911" description="KRAB domain-containing protein" evidence="1">
    <location>
        <begin position="23"/>
        <end position="211"/>
    </location>
</feature>
<organism evidence="3 4">
    <name type="scientific">Sarcophilus harrisii</name>
    <name type="common">Tasmanian devil</name>
    <name type="synonym">Sarcophilus laniarius</name>
    <dbReference type="NCBI Taxonomy" id="9305"/>
    <lineage>
        <taxon>Eukaryota</taxon>
        <taxon>Metazoa</taxon>
        <taxon>Chordata</taxon>
        <taxon>Craniata</taxon>
        <taxon>Vertebrata</taxon>
        <taxon>Euteleostomi</taxon>
        <taxon>Mammalia</taxon>
        <taxon>Metatheria</taxon>
        <taxon>Dasyuromorphia</taxon>
        <taxon>Dasyuridae</taxon>
        <taxon>Sarcophilus</taxon>
    </lineage>
</organism>
<feature type="domain" description="KRAB" evidence="2">
    <location>
        <begin position="80"/>
        <end position="151"/>
    </location>
</feature>
<dbReference type="PROSITE" id="PS50805">
    <property type="entry name" value="KRAB"/>
    <property type="match status" value="1"/>
</dbReference>
<dbReference type="CDD" id="cd07765">
    <property type="entry name" value="KRAB_A-box"/>
    <property type="match status" value="1"/>
</dbReference>
<feature type="signal peptide" evidence="1">
    <location>
        <begin position="1"/>
        <end position="22"/>
    </location>
</feature>
<gene>
    <name evidence="3" type="primary">LOC100919870</name>
</gene>
<evidence type="ECO:0000259" key="2">
    <source>
        <dbReference type="PROSITE" id="PS50805"/>
    </source>
</evidence>
<dbReference type="InterPro" id="IPR050169">
    <property type="entry name" value="Krueppel_C2H2_ZnF"/>
</dbReference>
<name>A0A7N4P9Y9_SARHA</name>
<dbReference type="SUPFAM" id="SSF109640">
    <property type="entry name" value="KRAB domain (Kruppel-associated box)"/>
    <property type="match status" value="1"/>
</dbReference>
<evidence type="ECO:0000313" key="3">
    <source>
        <dbReference type="Ensembl" id="ENSSHAP00000034766.1"/>
    </source>
</evidence>
<sequence length="211" mass="23386">RRAQAPSLCFRFLFLLSNCGRALPGGAGQIECAGAAPGARCTWVRARAHSQALALPQNGTTESEAGVTFGFLTAKIQESVTFKDVAVDFTWEEWEHLDPAQRDLYRNVMLENYENLVSVGIPVSTMDMVSLFEKREAPWMPEGEVSSGTCPDSCNEKTNFEPKDSNPGQAFRVGMSSKIRLGKDTEDWRYKMREAGEGDVKIEELKPTQEG</sequence>
<dbReference type="Pfam" id="PF01352">
    <property type="entry name" value="KRAB"/>
    <property type="match status" value="1"/>
</dbReference>
<reference evidence="3" key="3">
    <citation type="submission" date="2025-09" db="UniProtKB">
        <authorList>
            <consortium name="Ensembl"/>
        </authorList>
    </citation>
    <scope>IDENTIFICATION</scope>
</reference>
<dbReference type="GO" id="GO:0006355">
    <property type="term" value="P:regulation of DNA-templated transcription"/>
    <property type="evidence" value="ECO:0007669"/>
    <property type="project" value="InterPro"/>
</dbReference>
<evidence type="ECO:0000256" key="1">
    <source>
        <dbReference type="SAM" id="SignalP"/>
    </source>
</evidence>